<gene>
    <name evidence="2" type="ORF">QF030_005230</name>
</gene>
<feature type="transmembrane region" description="Helical" evidence="1">
    <location>
        <begin position="308"/>
        <end position="328"/>
    </location>
</feature>
<dbReference type="Proteomes" id="UP001230654">
    <property type="component" value="Unassembled WGS sequence"/>
</dbReference>
<sequence length="606" mass="64770">MTDEERVRRPLPFSSPRILTEFGATFAHVTDISTSPLPAARRGQSPPGPAPRRLRLTSPAGWTTALTTAALLIYTTLTAGVFLDIRYVLAALRTTGASGISPSEVFAHRPFFYRWLLDALDSVTGGSNAVREALLRLIGVVLCAAAGLLLHRALRRRMPERDALLVSGLTALTLAFAPVIDYLQPEWFAIVFATGATAAALGVRSRLQGAALAALPLGLAVLMKFSTAGTAAMALLVVFAVDRARGVLLAAATAVGTGLLFALSAWSGSRELQWLRDMPHLNAHALGNDPVVVSDLLLRTAHYLGDRIAVTPVLALLPGALLLFAATLPSRRQRVRAVLVTVLLLFVGLAVVVYQGNWFAYHGESLPVMAAALTALAIGRWYGAHGRPPLCLTLLAVLYGALAPLLALVRTDVDTDVVAWLASAAALLAGAVDLLWARAPRPRALRVPVALPVLAVVVCLAATVWPLSGVRVIEGQIVTTNAELKAQARSAAAAAGQVDAELPEGAPVLYLTFGQQAYYIGHPTACRYPFPTFFNVPKQLTEVPSLESTRENMRCITQEHPAAYAVYQPSWLSLGVIDPRFAADIRRAYECPEPEGRQLVVCTARR</sequence>
<feature type="transmembrane region" description="Helical" evidence="1">
    <location>
        <begin position="390"/>
        <end position="411"/>
    </location>
</feature>
<feature type="transmembrane region" description="Helical" evidence="1">
    <location>
        <begin position="163"/>
        <end position="180"/>
    </location>
</feature>
<feature type="transmembrane region" description="Helical" evidence="1">
    <location>
        <begin position="335"/>
        <end position="354"/>
    </location>
</feature>
<evidence type="ECO:0000313" key="3">
    <source>
        <dbReference type="Proteomes" id="UP001230654"/>
    </source>
</evidence>
<evidence type="ECO:0008006" key="4">
    <source>
        <dbReference type="Google" id="ProtNLM"/>
    </source>
</evidence>
<accession>A0ABU0NV59</accession>
<evidence type="ECO:0000256" key="1">
    <source>
        <dbReference type="SAM" id="Phobius"/>
    </source>
</evidence>
<dbReference type="EMBL" id="JAUSWV010000002">
    <property type="protein sequence ID" value="MDQ0583052.1"/>
    <property type="molecule type" value="Genomic_DNA"/>
</dbReference>
<feature type="transmembrane region" description="Helical" evidence="1">
    <location>
        <begin position="366"/>
        <end position="383"/>
    </location>
</feature>
<keyword evidence="3" id="KW-1185">Reference proteome</keyword>
<feature type="transmembrane region" description="Helical" evidence="1">
    <location>
        <begin position="247"/>
        <end position="269"/>
    </location>
</feature>
<comment type="caution">
    <text evidence="2">The sequence shown here is derived from an EMBL/GenBank/DDBJ whole genome shotgun (WGS) entry which is preliminary data.</text>
</comment>
<feature type="transmembrane region" description="Helical" evidence="1">
    <location>
        <begin position="417"/>
        <end position="437"/>
    </location>
</feature>
<organism evidence="2 3">
    <name type="scientific">Streptomyces rishiriensis</name>
    <dbReference type="NCBI Taxonomy" id="68264"/>
    <lineage>
        <taxon>Bacteria</taxon>
        <taxon>Bacillati</taxon>
        <taxon>Actinomycetota</taxon>
        <taxon>Actinomycetes</taxon>
        <taxon>Kitasatosporales</taxon>
        <taxon>Streptomycetaceae</taxon>
        <taxon>Streptomyces</taxon>
    </lineage>
</organism>
<proteinExistence type="predicted"/>
<feature type="transmembrane region" description="Helical" evidence="1">
    <location>
        <begin position="62"/>
        <end position="83"/>
    </location>
</feature>
<keyword evidence="1" id="KW-1133">Transmembrane helix</keyword>
<feature type="transmembrane region" description="Helical" evidence="1">
    <location>
        <begin position="449"/>
        <end position="467"/>
    </location>
</feature>
<keyword evidence="1" id="KW-0812">Transmembrane</keyword>
<reference evidence="2 3" key="1">
    <citation type="submission" date="2023-07" db="EMBL/GenBank/DDBJ databases">
        <title>Comparative genomics of wheat-associated soil bacteria to identify genetic determinants of phenazine resistance.</title>
        <authorList>
            <person name="Mouncey N."/>
        </authorList>
    </citation>
    <scope>NUCLEOTIDE SEQUENCE [LARGE SCALE GENOMIC DNA]</scope>
    <source>
        <strain evidence="2 3">B2I6</strain>
    </source>
</reference>
<name>A0ABU0NV59_STRRH</name>
<keyword evidence="1" id="KW-0472">Membrane</keyword>
<evidence type="ECO:0000313" key="2">
    <source>
        <dbReference type="EMBL" id="MDQ0583052.1"/>
    </source>
</evidence>
<feature type="transmembrane region" description="Helical" evidence="1">
    <location>
        <begin position="215"/>
        <end position="241"/>
    </location>
</feature>
<feature type="transmembrane region" description="Helical" evidence="1">
    <location>
        <begin position="133"/>
        <end position="151"/>
    </location>
</feature>
<protein>
    <recommendedName>
        <fullName evidence="4">DUF2029 domain-containing protein</fullName>
    </recommendedName>
</protein>